<evidence type="ECO:0000256" key="3">
    <source>
        <dbReference type="ARBA" id="ARBA00022692"/>
    </source>
</evidence>
<name>A0A9I9CY50_CUCME</name>
<evidence type="ECO:0000259" key="8">
    <source>
        <dbReference type="Pfam" id="PF00892"/>
    </source>
</evidence>
<sequence length="399" mass="43638">MAWRFSFDDYKPAVAMVGLQCIFAALAIFSRAALLQGMSPRVFVFYRNAIATVAMAPAMFLSSKKSGSRISIGFKGFFVISITALVGVTANQNAYFEGLYLSSSSAASAIVNLIPAITFVMAATVGLEKIRARSWRTVAKIVGTIVCVAGAASMALIKGPKLLNSQMLPKNITVLNMLGIVQPEHDTWFLGCVLLFVSSCFWAFWIIMLVRLNPLTLILHPVYVKVPVSKHCPDPVISGTWMLFIATILNGIFTVLVDDNTKVWTLPTPLQLATCVYAGTTSAFSFCVQSWCVSRRGPLFTALFNPVCTVITTFVSSLFLHEDLYVGSLMGAISVIIGLYIVLWGKAKDVQGMKPQVLVTADEQHGIIIDDSEKDLEQPLLRDDEQQSEHDDVIKCDKA</sequence>
<reference evidence="9" key="1">
    <citation type="submission" date="2023-03" db="UniProtKB">
        <authorList>
            <consortium name="EnsemblPlants"/>
        </authorList>
    </citation>
    <scope>IDENTIFICATION</scope>
</reference>
<feature type="transmembrane region" description="Helical" evidence="6">
    <location>
        <begin position="74"/>
        <end position="94"/>
    </location>
</feature>
<feature type="transmembrane region" description="Helical" evidence="6">
    <location>
        <begin position="12"/>
        <end position="32"/>
    </location>
</feature>
<dbReference type="InterPro" id="IPR030184">
    <property type="entry name" value="WAT1-related"/>
</dbReference>
<feature type="transmembrane region" description="Helical" evidence="6">
    <location>
        <begin position="300"/>
        <end position="319"/>
    </location>
</feature>
<feature type="transmembrane region" description="Helical" evidence="6">
    <location>
        <begin position="236"/>
        <end position="257"/>
    </location>
</feature>
<feature type="transmembrane region" description="Helical" evidence="6">
    <location>
        <begin position="138"/>
        <end position="157"/>
    </location>
</feature>
<dbReference type="Pfam" id="PF00892">
    <property type="entry name" value="EamA"/>
    <property type="match status" value="1"/>
</dbReference>
<organism evidence="9">
    <name type="scientific">Cucumis melo</name>
    <name type="common">Muskmelon</name>
    <dbReference type="NCBI Taxonomy" id="3656"/>
    <lineage>
        <taxon>Eukaryota</taxon>
        <taxon>Viridiplantae</taxon>
        <taxon>Streptophyta</taxon>
        <taxon>Embryophyta</taxon>
        <taxon>Tracheophyta</taxon>
        <taxon>Spermatophyta</taxon>
        <taxon>Magnoliopsida</taxon>
        <taxon>eudicotyledons</taxon>
        <taxon>Gunneridae</taxon>
        <taxon>Pentapetalae</taxon>
        <taxon>rosids</taxon>
        <taxon>fabids</taxon>
        <taxon>Cucurbitales</taxon>
        <taxon>Cucurbitaceae</taxon>
        <taxon>Benincaseae</taxon>
        <taxon>Cucumis</taxon>
    </lineage>
</organism>
<evidence type="ECO:0000313" key="9">
    <source>
        <dbReference type="EnsemblPlants" id="MELO3C010178.2.1"/>
    </source>
</evidence>
<dbReference type="SUPFAM" id="SSF103481">
    <property type="entry name" value="Multidrug resistance efflux transporter EmrE"/>
    <property type="match status" value="1"/>
</dbReference>
<dbReference type="EnsemblPlants" id="MELO3C010178.2.1">
    <property type="protein sequence ID" value="MELO3C010178.2.1"/>
    <property type="gene ID" value="MELO3C010178.2"/>
</dbReference>
<keyword evidence="5 6" id="KW-0472">Membrane</keyword>
<feature type="compositionally biased region" description="Basic and acidic residues" evidence="7">
    <location>
        <begin position="375"/>
        <end position="399"/>
    </location>
</feature>
<dbReference type="Gramene" id="MELO3C010178.2.1">
    <property type="protein sequence ID" value="MELO3C010178.2.1"/>
    <property type="gene ID" value="MELO3C010178.2"/>
</dbReference>
<feature type="region of interest" description="Disordered" evidence="7">
    <location>
        <begin position="373"/>
        <end position="399"/>
    </location>
</feature>
<dbReference type="InterPro" id="IPR037185">
    <property type="entry name" value="EmrE-like"/>
</dbReference>
<comment type="similarity">
    <text evidence="2 6">Belongs to the drug/metabolite transporter (DMT) superfamily. Plant drug/metabolite exporter (P-DME) (TC 2.A.7.4) family.</text>
</comment>
<evidence type="ECO:0000256" key="1">
    <source>
        <dbReference type="ARBA" id="ARBA00004141"/>
    </source>
</evidence>
<feature type="domain" description="EamA" evidence="8">
    <location>
        <begin position="19"/>
        <end position="150"/>
    </location>
</feature>
<evidence type="ECO:0000256" key="5">
    <source>
        <dbReference type="ARBA" id="ARBA00023136"/>
    </source>
</evidence>
<accession>A0A9I9CY50</accession>
<dbReference type="InterPro" id="IPR000620">
    <property type="entry name" value="EamA_dom"/>
</dbReference>
<keyword evidence="4 6" id="KW-1133">Transmembrane helix</keyword>
<feature type="transmembrane region" description="Helical" evidence="6">
    <location>
        <begin position="269"/>
        <end position="288"/>
    </location>
</feature>
<dbReference type="GO" id="GO:0016020">
    <property type="term" value="C:membrane"/>
    <property type="evidence" value="ECO:0007669"/>
    <property type="project" value="UniProtKB-SubCell"/>
</dbReference>
<evidence type="ECO:0000256" key="2">
    <source>
        <dbReference type="ARBA" id="ARBA00007635"/>
    </source>
</evidence>
<dbReference type="AlphaFoldDB" id="A0A9I9CY50"/>
<feature type="transmembrane region" description="Helical" evidence="6">
    <location>
        <begin position="188"/>
        <end position="210"/>
    </location>
</feature>
<evidence type="ECO:0000256" key="6">
    <source>
        <dbReference type="RuleBase" id="RU363077"/>
    </source>
</evidence>
<proteinExistence type="inferred from homology"/>
<feature type="transmembrane region" description="Helical" evidence="6">
    <location>
        <begin position="106"/>
        <end position="126"/>
    </location>
</feature>
<feature type="transmembrane region" description="Helical" evidence="6">
    <location>
        <begin position="44"/>
        <end position="62"/>
    </location>
</feature>
<evidence type="ECO:0000256" key="7">
    <source>
        <dbReference type="SAM" id="MobiDB-lite"/>
    </source>
</evidence>
<dbReference type="GO" id="GO:0022857">
    <property type="term" value="F:transmembrane transporter activity"/>
    <property type="evidence" value="ECO:0007669"/>
    <property type="project" value="InterPro"/>
</dbReference>
<comment type="subcellular location">
    <subcellularLocation>
        <location evidence="1 6">Membrane</location>
        <topology evidence="1 6">Multi-pass membrane protein</topology>
    </subcellularLocation>
</comment>
<protein>
    <recommendedName>
        <fullName evidence="6">WAT1-related protein</fullName>
    </recommendedName>
</protein>
<evidence type="ECO:0000256" key="4">
    <source>
        <dbReference type="ARBA" id="ARBA00022989"/>
    </source>
</evidence>
<keyword evidence="3 6" id="KW-0812">Transmembrane</keyword>
<feature type="transmembrane region" description="Helical" evidence="6">
    <location>
        <begin position="325"/>
        <end position="344"/>
    </location>
</feature>
<dbReference type="PANTHER" id="PTHR31218">
    <property type="entry name" value="WAT1-RELATED PROTEIN"/>
    <property type="match status" value="1"/>
</dbReference>